<evidence type="ECO:0000313" key="1">
    <source>
        <dbReference type="EMBL" id="VVE35494.1"/>
    </source>
</evidence>
<sequence>MHEPLYQRLLRRNGVNGTTDRCLAASVRLRTDLNLAKLGGVPESLADAALCVAKIEIACDLMRLIIGSELVDLEKVGELVRELQSFH</sequence>
<protein>
    <submittedName>
        <fullName evidence="1">Uncharacterized protein</fullName>
    </submittedName>
</protein>
<reference evidence="1 2" key="1">
    <citation type="submission" date="2019-08" db="EMBL/GenBank/DDBJ databases">
        <authorList>
            <person name="Peeters C."/>
        </authorList>
    </citation>
    <scope>NUCLEOTIDE SEQUENCE [LARGE SCALE GENOMIC DNA]</scope>
    <source>
        <strain evidence="1 2">LMG 31113</strain>
    </source>
</reference>
<proteinExistence type="predicted"/>
<evidence type="ECO:0000313" key="2">
    <source>
        <dbReference type="Proteomes" id="UP000382577"/>
    </source>
</evidence>
<name>A0A5E4XGJ5_9BURK</name>
<dbReference type="RefSeq" id="WP_150600527.1">
    <property type="nucleotide sequence ID" value="NZ_CABPRW010000009.1"/>
</dbReference>
<dbReference type="Proteomes" id="UP000382577">
    <property type="component" value="Unassembled WGS sequence"/>
</dbReference>
<dbReference type="AlphaFoldDB" id="A0A5E4XGJ5"/>
<dbReference type="EMBL" id="CABPRW010000009">
    <property type="protein sequence ID" value="VVE35494.1"/>
    <property type="molecule type" value="Genomic_DNA"/>
</dbReference>
<gene>
    <name evidence="1" type="ORF">PFI31113_03840</name>
</gene>
<accession>A0A5E4XGJ5</accession>
<organism evidence="1 2">
    <name type="scientific">Pandoraea fibrosis</name>
    <dbReference type="NCBI Taxonomy" id="1891094"/>
    <lineage>
        <taxon>Bacteria</taxon>
        <taxon>Pseudomonadati</taxon>
        <taxon>Pseudomonadota</taxon>
        <taxon>Betaproteobacteria</taxon>
        <taxon>Burkholderiales</taxon>
        <taxon>Burkholderiaceae</taxon>
        <taxon>Pandoraea</taxon>
    </lineage>
</organism>